<proteinExistence type="predicted"/>
<keyword evidence="2" id="KW-1185">Reference proteome</keyword>
<evidence type="ECO:0000313" key="2">
    <source>
        <dbReference type="Proteomes" id="UP001148737"/>
    </source>
</evidence>
<accession>A0ACC1QKC4</accession>
<dbReference type="EMBL" id="JANAKD010001313">
    <property type="protein sequence ID" value="KAJ3480838.1"/>
    <property type="molecule type" value="Genomic_DNA"/>
</dbReference>
<protein>
    <submittedName>
        <fullName evidence="1">Uncharacterized protein</fullName>
    </submittedName>
</protein>
<name>A0ACC1QKC4_9HYPO</name>
<organism evidence="1 2">
    <name type="scientific">Lecanicillium saksenae</name>
    <dbReference type="NCBI Taxonomy" id="468837"/>
    <lineage>
        <taxon>Eukaryota</taxon>
        <taxon>Fungi</taxon>
        <taxon>Dikarya</taxon>
        <taxon>Ascomycota</taxon>
        <taxon>Pezizomycotina</taxon>
        <taxon>Sordariomycetes</taxon>
        <taxon>Hypocreomycetidae</taxon>
        <taxon>Hypocreales</taxon>
        <taxon>Cordycipitaceae</taxon>
        <taxon>Lecanicillium</taxon>
    </lineage>
</organism>
<dbReference type="Proteomes" id="UP001148737">
    <property type="component" value="Unassembled WGS sequence"/>
</dbReference>
<evidence type="ECO:0000313" key="1">
    <source>
        <dbReference type="EMBL" id="KAJ3480838.1"/>
    </source>
</evidence>
<gene>
    <name evidence="1" type="ORF">NLG97_g7970</name>
</gene>
<reference evidence="1" key="1">
    <citation type="submission" date="2022-07" db="EMBL/GenBank/DDBJ databases">
        <title>Genome Sequence of Lecanicillium saksenae.</title>
        <authorList>
            <person name="Buettner E."/>
        </authorList>
    </citation>
    <scope>NUCLEOTIDE SEQUENCE</scope>
    <source>
        <strain evidence="1">VT-O1</strain>
    </source>
</reference>
<comment type="caution">
    <text evidence="1">The sequence shown here is derived from an EMBL/GenBank/DDBJ whole genome shotgun (WGS) entry which is preliminary data.</text>
</comment>
<sequence>MSQIFTVFGATGKQGGSVIRAVLADPVLSKQYKIRGITRDASKPAAKALADQGVEVVVADMSSVEAAAPAVKGAHTVFLVTNFWETGSAETELAQGKAVTDAAKAAGVKHIIASTLLNVTDISKGRLPGVTHFDSKAKIEQYIRQSGIPGSFFLPGFYMSNFFDMIRKNEDGSFTLALPVDGDKAQVPVFDTDNDTGLFVTAALKEASPSGKQILAATEYITPNKLVSEFSEVTGKPANFFPAPADVFKSFLPPHGAQELLENMLLLEDPGYYGGASLDESHKLIDRKPTSWKDFVTAHKEKWLSK</sequence>